<dbReference type="RefSeq" id="WP_180493548.1">
    <property type="nucleotide sequence ID" value="NZ_JACCKS010000013.1"/>
</dbReference>
<sequence length="145" mass="15020">MRLQKVNRNFPQGITPVDSDYIASSEASVMVPPESQTCPVHTTAPGVEITFLVNGGAVGGTLNMQSGKSITVTANGPNNPATVVSASGSSASVSQNGNQIQITAVSPGVTQVTVSQKVSVNYQQGSQVKTYETTYTRTLNISVTS</sequence>
<reference evidence="1 2" key="1">
    <citation type="submission" date="2020-07" db="EMBL/GenBank/DDBJ databases">
        <title>Organ Donor 1.</title>
        <authorList>
            <person name="Marsh A.J."/>
            <person name="Azcarate-Peril M.A."/>
        </authorList>
    </citation>
    <scope>NUCLEOTIDE SEQUENCE [LARGE SCALE GENOMIC DNA]</scope>
    <source>
        <strain evidence="1 2">AMC0717</strain>
    </source>
</reference>
<dbReference type="AlphaFoldDB" id="A0A853JMU4"/>
<evidence type="ECO:0000313" key="1">
    <source>
        <dbReference type="EMBL" id="NZA38816.1"/>
    </source>
</evidence>
<proteinExistence type="predicted"/>
<dbReference type="EMBL" id="JACCKS010000013">
    <property type="protein sequence ID" value="NZA38816.1"/>
    <property type="molecule type" value="Genomic_DNA"/>
</dbReference>
<name>A0A853JMU4_9FIRM</name>
<evidence type="ECO:0000313" key="2">
    <source>
        <dbReference type="Proteomes" id="UP000586254"/>
    </source>
</evidence>
<protein>
    <submittedName>
        <fullName evidence="1">Uncharacterized protein</fullName>
    </submittedName>
</protein>
<gene>
    <name evidence="1" type="ORF">H0N91_11910</name>
</gene>
<accession>A0A853JMU4</accession>
<comment type="caution">
    <text evidence="1">The sequence shown here is derived from an EMBL/GenBank/DDBJ whole genome shotgun (WGS) entry which is preliminary data.</text>
</comment>
<organism evidence="1 2">
    <name type="scientific">Eubacterium callanderi</name>
    <dbReference type="NCBI Taxonomy" id="53442"/>
    <lineage>
        <taxon>Bacteria</taxon>
        <taxon>Bacillati</taxon>
        <taxon>Bacillota</taxon>
        <taxon>Clostridia</taxon>
        <taxon>Eubacteriales</taxon>
        <taxon>Eubacteriaceae</taxon>
        <taxon>Eubacterium</taxon>
    </lineage>
</organism>
<dbReference type="Proteomes" id="UP000586254">
    <property type="component" value="Unassembled WGS sequence"/>
</dbReference>